<dbReference type="InterPro" id="IPR058355">
    <property type="entry name" value="DUF8042"/>
</dbReference>
<proteinExistence type="predicted"/>
<dbReference type="Pfam" id="PF26154">
    <property type="entry name" value="DUF8042"/>
    <property type="match status" value="1"/>
</dbReference>
<feature type="domain" description="DUF8042" evidence="1">
    <location>
        <begin position="8"/>
        <end position="116"/>
    </location>
</feature>
<dbReference type="AlphaFoldDB" id="A0A398CFU8"/>
<sequence length="118" mass="13385">MQQELIAETLETMNDYVPKLTEASEKIAHCIQEHDGSWADMLIAFLEGVAWFATAVEGIQRLDQEVLANVRMDGLAPLVDQLREALEHQDFVSLCDLLQYEMKPLLQSYEIALQGVLH</sequence>
<dbReference type="OrthoDB" id="1683192at2"/>
<comment type="caution">
    <text evidence="2">The sequence shown here is derived from an EMBL/GenBank/DDBJ whole genome shotgun (WGS) entry which is preliminary data.</text>
</comment>
<accession>A0A398CFU8</accession>
<evidence type="ECO:0000313" key="2">
    <source>
        <dbReference type="EMBL" id="RIE02066.1"/>
    </source>
</evidence>
<organism evidence="2 3">
    <name type="scientific">Cohnella faecalis</name>
    <dbReference type="NCBI Taxonomy" id="2315694"/>
    <lineage>
        <taxon>Bacteria</taxon>
        <taxon>Bacillati</taxon>
        <taxon>Bacillota</taxon>
        <taxon>Bacilli</taxon>
        <taxon>Bacillales</taxon>
        <taxon>Paenibacillaceae</taxon>
        <taxon>Cohnella</taxon>
    </lineage>
</organism>
<keyword evidence="3" id="KW-1185">Reference proteome</keyword>
<evidence type="ECO:0000259" key="1">
    <source>
        <dbReference type="Pfam" id="PF26154"/>
    </source>
</evidence>
<reference evidence="2 3" key="1">
    <citation type="submission" date="2018-09" db="EMBL/GenBank/DDBJ databases">
        <title>Cohnella cavernae sp. nov., isolated from a karst cave.</title>
        <authorList>
            <person name="Zhu H."/>
        </authorList>
    </citation>
    <scope>NUCLEOTIDE SEQUENCE [LARGE SCALE GENOMIC DNA]</scope>
    <source>
        <strain evidence="2 3">K2E09-144</strain>
    </source>
</reference>
<dbReference type="Proteomes" id="UP000266340">
    <property type="component" value="Unassembled WGS sequence"/>
</dbReference>
<evidence type="ECO:0000313" key="3">
    <source>
        <dbReference type="Proteomes" id="UP000266340"/>
    </source>
</evidence>
<dbReference type="EMBL" id="QXJM01000039">
    <property type="protein sequence ID" value="RIE02066.1"/>
    <property type="molecule type" value="Genomic_DNA"/>
</dbReference>
<gene>
    <name evidence="2" type="ORF">D3H35_14985</name>
</gene>
<protein>
    <recommendedName>
        <fullName evidence="1">DUF8042 domain-containing protein</fullName>
    </recommendedName>
</protein>
<name>A0A398CFU8_9BACL</name>
<dbReference type="RefSeq" id="WP_119150106.1">
    <property type="nucleotide sequence ID" value="NZ_JBHSOV010000009.1"/>
</dbReference>